<name>A0A3P7CX16_SCHSO</name>
<feature type="region of interest" description="Disordered" evidence="2">
    <location>
        <begin position="34"/>
        <end position="95"/>
    </location>
</feature>
<dbReference type="AlphaFoldDB" id="A0A3P7CX16"/>
<evidence type="ECO:0000313" key="5">
    <source>
        <dbReference type="Proteomes" id="UP000275846"/>
    </source>
</evidence>
<dbReference type="STRING" id="70667.A0A3P7CX16"/>
<evidence type="ECO:0000313" key="4">
    <source>
        <dbReference type="EMBL" id="VDL97566.1"/>
    </source>
</evidence>
<dbReference type="OrthoDB" id="6271264at2759"/>
<dbReference type="GO" id="GO:0031122">
    <property type="term" value="P:cytoplasmic microtubule organization"/>
    <property type="evidence" value="ECO:0007669"/>
    <property type="project" value="InterPro"/>
</dbReference>
<protein>
    <recommendedName>
        <fullName evidence="3">Hook C-terminal domain-containing protein</fullName>
    </recommendedName>
</protein>
<keyword evidence="5" id="KW-1185">Reference proteome</keyword>
<organism evidence="4 5">
    <name type="scientific">Schistocephalus solidus</name>
    <name type="common">Tapeworm</name>
    <dbReference type="NCBI Taxonomy" id="70667"/>
    <lineage>
        <taxon>Eukaryota</taxon>
        <taxon>Metazoa</taxon>
        <taxon>Spiralia</taxon>
        <taxon>Lophotrochozoa</taxon>
        <taxon>Platyhelminthes</taxon>
        <taxon>Cestoda</taxon>
        <taxon>Eucestoda</taxon>
        <taxon>Diphyllobothriidea</taxon>
        <taxon>Diphyllobothriidae</taxon>
        <taxon>Schistocephalus</taxon>
    </lineage>
</organism>
<dbReference type="GO" id="GO:0008017">
    <property type="term" value="F:microtubule binding"/>
    <property type="evidence" value="ECO:0007669"/>
    <property type="project" value="InterPro"/>
</dbReference>
<feature type="coiled-coil region" evidence="1">
    <location>
        <begin position="148"/>
        <end position="182"/>
    </location>
</feature>
<feature type="domain" description="Hook C-terminal" evidence="3">
    <location>
        <begin position="61"/>
        <end position="221"/>
    </location>
</feature>
<gene>
    <name evidence="4" type="ORF">SSLN_LOCUS11181</name>
</gene>
<keyword evidence="1" id="KW-0175">Coiled coil</keyword>
<sequence>MDSLPSASHDPCRVHSPSISVDSVVLSAEGNIRYTPTPDVPVSEAILTSSTDPLTESTVPQSVEASTERQEVRAGTPTGEPSKARASSDESSDVARVIEQKNAEIYAVEQRYRGYLAKAMELIRQLDRRSTLTENSEVTSASATDAEVSRLQSLLAEKENIIEQLERHHEQARRQRDVEERLILTAWYHLGMRMQRRGAETRLRGEQEEEQESFLARQRRIHLNATPPTATRAGFRET</sequence>
<dbReference type="Proteomes" id="UP000275846">
    <property type="component" value="Unassembled WGS sequence"/>
</dbReference>
<dbReference type="EMBL" id="UYSU01036349">
    <property type="protein sequence ID" value="VDL97566.1"/>
    <property type="molecule type" value="Genomic_DNA"/>
</dbReference>
<dbReference type="InterPro" id="IPR008636">
    <property type="entry name" value="Hook_C"/>
</dbReference>
<reference evidence="4 5" key="1">
    <citation type="submission" date="2018-11" db="EMBL/GenBank/DDBJ databases">
        <authorList>
            <consortium name="Pathogen Informatics"/>
        </authorList>
    </citation>
    <scope>NUCLEOTIDE SEQUENCE [LARGE SCALE GENOMIC DNA]</scope>
    <source>
        <strain evidence="4 5">NST_G2</strain>
    </source>
</reference>
<feature type="compositionally biased region" description="Polar residues" evidence="2">
    <location>
        <begin position="46"/>
        <end position="65"/>
    </location>
</feature>
<evidence type="ECO:0000256" key="2">
    <source>
        <dbReference type="SAM" id="MobiDB-lite"/>
    </source>
</evidence>
<evidence type="ECO:0000259" key="3">
    <source>
        <dbReference type="Pfam" id="PF05622"/>
    </source>
</evidence>
<dbReference type="Pfam" id="PF05622">
    <property type="entry name" value="HOOK"/>
    <property type="match status" value="1"/>
</dbReference>
<evidence type="ECO:0000256" key="1">
    <source>
        <dbReference type="SAM" id="Coils"/>
    </source>
</evidence>
<accession>A0A3P7CX16</accession>
<proteinExistence type="predicted"/>